<reference evidence="2 3" key="1">
    <citation type="submission" date="2019-08" db="EMBL/GenBank/DDBJ databases">
        <title>In-depth cultivation of the pig gut microbiome towards novel bacterial diversity and tailored functional studies.</title>
        <authorList>
            <person name="Wylensek D."/>
            <person name="Hitch T.C.A."/>
            <person name="Clavel T."/>
        </authorList>
    </citation>
    <scope>NUCLEOTIDE SEQUENCE [LARGE SCALE GENOMIC DNA]</scope>
    <source>
        <strain evidence="2 3">Oil+RF-744-GAM-WT-6</strain>
    </source>
</reference>
<dbReference type="RefSeq" id="WP_105302449.1">
    <property type="nucleotide sequence ID" value="NZ_JAQXPC010000104.1"/>
</dbReference>
<dbReference type="Proteomes" id="UP000461880">
    <property type="component" value="Unassembled WGS sequence"/>
</dbReference>
<feature type="transmembrane region" description="Helical" evidence="1">
    <location>
        <begin position="62"/>
        <end position="79"/>
    </location>
</feature>
<keyword evidence="1" id="KW-0472">Membrane</keyword>
<name>A0A7X2TGM1_9FIRM</name>
<sequence>MNDRSWKLCWILTGIGILTGLLDRAYALGFLLGEAVSILLYRHNESFWTEILHQGKTGRWTGMGTFAIHYAIMAAVLILCAKLPGIFNIFACALGLLIIKFSILLDAAIGRKKEQ</sequence>
<evidence type="ECO:0000256" key="1">
    <source>
        <dbReference type="SAM" id="Phobius"/>
    </source>
</evidence>
<protein>
    <recommendedName>
        <fullName evidence="4">ATP synthase protein I</fullName>
    </recommendedName>
</protein>
<dbReference type="EMBL" id="VUMN01000014">
    <property type="protein sequence ID" value="MSS58656.1"/>
    <property type="molecule type" value="Genomic_DNA"/>
</dbReference>
<feature type="transmembrane region" description="Helical" evidence="1">
    <location>
        <begin position="85"/>
        <end position="109"/>
    </location>
</feature>
<comment type="caution">
    <text evidence="2">The sequence shown here is derived from an EMBL/GenBank/DDBJ whole genome shotgun (WGS) entry which is preliminary data.</text>
</comment>
<keyword evidence="3" id="KW-1185">Reference proteome</keyword>
<evidence type="ECO:0000313" key="3">
    <source>
        <dbReference type="Proteomes" id="UP000461880"/>
    </source>
</evidence>
<evidence type="ECO:0000313" key="2">
    <source>
        <dbReference type="EMBL" id="MSS58656.1"/>
    </source>
</evidence>
<gene>
    <name evidence="2" type="ORF">FYJ51_07025</name>
</gene>
<evidence type="ECO:0008006" key="4">
    <source>
        <dbReference type="Google" id="ProtNLM"/>
    </source>
</evidence>
<proteinExistence type="predicted"/>
<keyword evidence="1" id="KW-1133">Transmembrane helix</keyword>
<keyword evidence="1" id="KW-0812">Transmembrane</keyword>
<organism evidence="2 3">
    <name type="scientific">Stecheria intestinalis</name>
    <dbReference type="NCBI Taxonomy" id="2606630"/>
    <lineage>
        <taxon>Bacteria</taxon>
        <taxon>Bacillati</taxon>
        <taxon>Bacillota</taxon>
        <taxon>Erysipelotrichia</taxon>
        <taxon>Erysipelotrichales</taxon>
        <taxon>Erysipelotrichaceae</taxon>
        <taxon>Stecheria</taxon>
    </lineage>
</organism>
<dbReference type="AlphaFoldDB" id="A0A7X2TGM1"/>
<accession>A0A7X2TGM1</accession>